<comment type="caution">
    <text evidence="2">The sequence shown here is derived from an EMBL/GenBank/DDBJ whole genome shotgun (WGS) entry which is preliminary data.</text>
</comment>
<dbReference type="SUPFAM" id="SSF47473">
    <property type="entry name" value="EF-hand"/>
    <property type="match status" value="1"/>
</dbReference>
<dbReference type="CDD" id="cd00051">
    <property type="entry name" value="EFh"/>
    <property type="match status" value="1"/>
</dbReference>
<dbReference type="PROSITE" id="PS50222">
    <property type="entry name" value="EF_HAND_2"/>
    <property type="match status" value="1"/>
</dbReference>
<protein>
    <submittedName>
        <fullName evidence="2">Calcium-dependent protein kinase 10-like protein</fullName>
    </submittedName>
</protein>
<organism evidence="2 3">
    <name type="scientific">Tanacetum coccineum</name>
    <dbReference type="NCBI Taxonomy" id="301880"/>
    <lineage>
        <taxon>Eukaryota</taxon>
        <taxon>Viridiplantae</taxon>
        <taxon>Streptophyta</taxon>
        <taxon>Embryophyta</taxon>
        <taxon>Tracheophyta</taxon>
        <taxon>Spermatophyta</taxon>
        <taxon>Magnoliopsida</taxon>
        <taxon>eudicotyledons</taxon>
        <taxon>Gunneridae</taxon>
        <taxon>Pentapetalae</taxon>
        <taxon>asterids</taxon>
        <taxon>campanulids</taxon>
        <taxon>Asterales</taxon>
        <taxon>Asteraceae</taxon>
        <taxon>Asteroideae</taxon>
        <taxon>Anthemideae</taxon>
        <taxon>Anthemidinae</taxon>
        <taxon>Tanacetum</taxon>
    </lineage>
</organism>
<gene>
    <name evidence="2" type="ORF">Tco_0924799</name>
</gene>
<reference evidence="2" key="2">
    <citation type="submission" date="2022-01" db="EMBL/GenBank/DDBJ databases">
        <authorList>
            <person name="Yamashiro T."/>
            <person name="Shiraishi A."/>
            <person name="Satake H."/>
            <person name="Nakayama K."/>
        </authorList>
    </citation>
    <scope>NUCLEOTIDE SEQUENCE</scope>
</reference>
<dbReference type="Pfam" id="PF13499">
    <property type="entry name" value="EF-hand_7"/>
    <property type="match status" value="1"/>
</dbReference>
<evidence type="ECO:0000313" key="3">
    <source>
        <dbReference type="Proteomes" id="UP001151760"/>
    </source>
</evidence>
<reference evidence="2" key="1">
    <citation type="journal article" date="2022" name="Int. J. Mol. Sci.">
        <title>Draft Genome of Tanacetum Coccineum: Genomic Comparison of Closely Related Tanacetum-Family Plants.</title>
        <authorList>
            <person name="Yamashiro T."/>
            <person name="Shiraishi A."/>
            <person name="Nakayama K."/>
            <person name="Satake H."/>
        </authorList>
    </citation>
    <scope>NUCLEOTIDE SEQUENCE</scope>
</reference>
<evidence type="ECO:0000259" key="1">
    <source>
        <dbReference type="PROSITE" id="PS50222"/>
    </source>
</evidence>
<evidence type="ECO:0000313" key="2">
    <source>
        <dbReference type="EMBL" id="GJT34380.1"/>
    </source>
</evidence>
<dbReference type="Proteomes" id="UP001151760">
    <property type="component" value="Unassembled WGS sequence"/>
</dbReference>
<feature type="domain" description="EF-hand" evidence="1">
    <location>
        <begin position="39"/>
        <end position="74"/>
    </location>
</feature>
<accession>A0ABQ5D513</accession>
<proteinExistence type="predicted"/>
<name>A0ABQ5D513_9ASTR</name>
<dbReference type="InterPro" id="IPR011992">
    <property type="entry name" value="EF-hand-dom_pair"/>
</dbReference>
<dbReference type="EMBL" id="BQNB010014957">
    <property type="protein sequence ID" value="GJT34380.1"/>
    <property type="molecule type" value="Genomic_DNA"/>
</dbReference>
<dbReference type="InterPro" id="IPR002048">
    <property type="entry name" value="EF_hand_dom"/>
</dbReference>
<sequence length="125" mass="14180">MILVLKFYPLPIYNADVDNSLVLEYGEFVAVTIHLQRMENDEHLRRAFMFFDKDGIGYIDLDELEQVLYEYGQGDINVLNQIMKEVNTDKELISGLATGQNTRSEPFLNLKAAVDYKDVALGGGT</sequence>
<keyword evidence="3" id="KW-1185">Reference proteome</keyword>
<dbReference type="Gene3D" id="1.10.238.10">
    <property type="entry name" value="EF-hand"/>
    <property type="match status" value="2"/>
</dbReference>